<sequence>MSLVARCLWGLFLSLSVAACGDGGPSTGQCTGRIGTTPVDGPIDSEASQIHRIRKTSCATVDTAIFELSSGGGAMKIRGVGPWSNVGGMVAYTTATYPLPPTSESTILRSWELLSPTSRPSFSSGTITLHSVPPRQQGSFQMRFDDGSAVDCSFDLRRGETEGEDIDCGDGGDFDD</sequence>
<gene>
    <name evidence="2" type="ORF">D187_004854</name>
</gene>
<protein>
    <recommendedName>
        <fullName evidence="4">Lipoprotein</fullName>
    </recommendedName>
</protein>
<dbReference type="Proteomes" id="UP000011682">
    <property type="component" value="Unassembled WGS sequence"/>
</dbReference>
<keyword evidence="1" id="KW-0732">Signal</keyword>
<dbReference type="AlphaFoldDB" id="S9Q8I4"/>
<evidence type="ECO:0008006" key="4">
    <source>
        <dbReference type="Google" id="ProtNLM"/>
    </source>
</evidence>
<keyword evidence="3" id="KW-1185">Reference proteome</keyword>
<dbReference type="PROSITE" id="PS51257">
    <property type="entry name" value="PROKAR_LIPOPROTEIN"/>
    <property type="match status" value="1"/>
</dbReference>
<evidence type="ECO:0000313" key="3">
    <source>
        <dbReference type="Proteomes" id="UP000011682"/>
    </source>
</evidence>
<comment type="caution">
    <text evidence="2">The sequence shown here is derived from an EMBL/GenBank/DDBJ whole genome shotgun (WGS) entry which is preliminary data.</text>
</comment>
<accession>S9Q8I4</accession>
<dbReference type="EMBL" id="ANAH02000034">
    <property type="protein sequence ID" value="EPX57614.1"/>
    <property type="molecule type" value="Genomic_DNA"/>
</dbReference>
<organism evidence="2 3">
    <name type="scientific">Cystobacter fuscus (strain ATCC 25194 / DSM 2262 / NBRC 100088 / M29)</name>
    <dbReference type="NCBI Taxonomy" id="1242864"/>
    <lineage>
        <taxon>Bacteria</taxon>
        <taxon>Pseudomonadati</taxon>
        <taxon>Myxococcota</taxon>
        <taxon>Myxococcia</taxon>
        <taxon>Myxococcales</taxon>
        <taxon>Cystobacterineae</taxon>
        <taxon>Archangiaceae</taxon>
        <taxon>Cystobacter</taxon>
    </lineage>
</organism>
<feature type="signal peptide" evidence="1">
    <location>
        <begin position="1"/>
        <end position="19"/>
    </location>
</feature>
<feature type="chain" id="PRO_5004554981" description="Lipoprotein" evidence="1">
    <location>
        <begin position="20"/>
        <end position="176"/>
    </location>
</feature>
<reference evidence="2" key="1">
    <citation type="submission" date="2013-05" db="EMBL/GenBank/DDBJ databases">
        <title>Genome assembly of Cystobacter fuscus DSM 2262.</title>
        <authorList>
            <person name="Sharma G."/>
            <person name="Khatri I."/>
            <person name="Kaur C."/>
            <person name="Mayilraj S."/>
            <person name="Subramanian S."/>
        </authorList>
    </citation>
    <scope>NUCLEOTIDE SEQUENCE [LARGE SCALE GENOMIC DNA]</scope>
    <source>
        <strain evidence="2">DSM 2262</strain>
    </source>
</reference>
<proteinExistence type="predicted"/>
<name>S9Q8I4_CYSF2</name>
<evidence type="ECO:0000313" key="2">
    <source>
        <dbReference type="EMBL" id="EPX57614.1"/>
    </source>
</evidence>
<evidence type="ECO:0000256" key="1">
    <source>
        <dbReference type="SAM" id="SignalP"/>
    </source>
</evidence>